<dbReference type="Gene3D" id="3.60.15.10">
    <property type="entry name" value="Ribonuclease Z/Hydroxyacylglutathione hydrolase-like"/>
    <property type="match status" value="1"/>
</dbReference>
<feature type="transmembrane region" description="Helical" evidence="6">
    <location>
        <begin position="374"/>
        <end position="397"/>
    </location>
</feature>
<dbReference type="AlphaFoldDB" id="A0A2K2FLA1"/>
<dbReference type="InterPro" id="IPR004477">
    <property type="entry name" value="ComEC_N"/>
</dbReference>
<dbReference type="NCBIfam" id="TIGR00361">
    <property type="entry name" value="ComEC_Rec2"/>
    <property type="match status" value="1"/>
</dbReference>
<evidence type="ECO:0000256" key="6">
    <source>
        <dbReference type="SAM" id="Phobius"/>
    </source>
</evidence>
<dbReference type="KEGG" id="cthd:CDO33_09360"/>
<dbReference type="InterPro" id="IPR025405">
    <property type="entry name" value="DUF4131"/>
</dbReference>
<dbReference type="InterPro" id="IPR001279">
    <property type="entry name" value="Metallo-B-lactamas"/>
</dbReference>
<proteinExistence type="predicted"/>
<keyword evidence="2" id="KW-1003">Cell membrane</keyword>
<evidence type="ECO:0000313" key="9">
    <source>
        <dbReference type="Proteomes" id="UP000236151"/>
    </source>
</evidence>
<dbReference type="RefSeq" id="WP_103081236.1">
    <property type="nucleotide sequence ID" value="NZ_CP021850.1"/>
</dbReference>
<feature type="transmembrane region" description="Helical" evidence="6">
    <location>
        <begin position="438"/>
        <end position="458"/>
    </location>
</feature>
<dbReference type="PANTHER" id="PTHR30619">
    <property type="entry name" value="DNA INTERNALIZATION/COMPETENCE PROTEIN COMEC/REC2"/>
    <property type="match status" value="1"/>
</dbReference>
<gene>
    <name evidence="8" type="ORF">CDQ84_08120</name>
</gene>
<dbReference type="OrthoDB" id="9761531at2"/>
<organism evidence="8 9">
    <name type="scientific">Clostridium thermosuccinogenes</name>
    <dbReference type="NCBI Taxonomy" id="84032"/>
    <lineage>
        <taxon>Bacteria</taxon>
        <taxon>Bacillati</taxon>
        <taxon>Bacillota</taxon>
        <taxon>Clostridia</taxon>
        <taxon>Eubacteriales</taxon>
        <taxon>Clostridiaceae</taxon>
        <taxon>Clostridium</taxon>
    </lineage>
</organism>
<protein>
    <submittedName>
        <fullName evidence="8">DNA internalization-related competence protein ComEC/Rec2</fullName>
    </submittedName>
</protein>
<sequence>MKRPLSLLSVALIAGIVVAYLSNSFLIAAASIAVLSFIFILASSRHATAANVMIGALIFYSLGAFEYLYINNSNEEKFKEFSGCQVTISGYIITEPDIRDSRVSYIIKTVSIKTDHKEKKVSGKVLLNTLNSPENKLLDYGRQIEVSGRLNMPKGKRNPGGFDYRKYLAQSGVSATIYATGNNIKEGSGKHISRFAMVGMALRNRIIGTIEKSLPPQQAGLLNGMLIGYRGGLDKTVQGAFSDAGLTHIMAVSGANVAFIVMPLLFVFKRLGMRQRMANSIVIAVLVIFVYVTGFSPSVLRAVIMAVTVLVGQILRRDSDIFTGISLAAILLLLYNPNTLFDIGFQLSFGATLSLVLFNKGIKAKIDRLHLPNFISDVLSATLAAQIGVLPITVYYFNKISLISLLTNILVVPITEIITILGFAMAALGQINIVCSKLLGYVNTVFLSFILYVCQLSTQLPFATIRVVTPPLPLIVLYYLFLLYIFKFREWFKLNLKFKHYLAAFGCILAVCLIFISLPGKLEVVFTDVGQGDSAFIKTSGGATVLIDGGGSSSKPGSNESNIGETTIIPFLLDYGVTKLDAVVASHGHDDHIQGLIPVLKEFNVDNLIIPDCPDKKELGLLISISKARGINVEACDKGDEIWLDKNTYFSTLHPDKNISITESALNNLSLVLKLNYGNTSILFTGDIEKEAEELLVESKADVTADVLKVAHHGSNTSTTEEFLEAVKPKAAVISVGKNNFGHPSERVLEELENNGVKIFRTDERGAIILKSDGKSIDIKGFIKVKE</sequence>
<dbReference type="InterPro" id="IPR004797">
    <property type="entry name" value="Competence_ComEC/Rec2"/>
</dbReference>
<dbReference type="SUPFAM" id="SSF56281">
    <property type="entry name" value="Metallo-hydrolase/oxidoreductase"/>
    <property type="match status" value="1"/>
</dbReference>
<name>A0A2K2FLA1_9CLOT</name>
<feature type="transmembrane region" description="Helical" evidence="6">
    <location>
        <begin position="277"/>
        <end position="293"/>
    </location>
</feature>
<dbReference type="NCBIfam" id="TIGR00360">
    <property type="entry name" value="ComEC_N-term"/>
    <property type="match status" value="1"/>
</dbReference>
<feature type="transmembrane region" description="Helical" evidence="6">
    <location>
        <begin position="49"/>
        <end position="70"/>
    </location>
</feature>
<dbReference type="InterPro" id="IPR036866">
    <property type="entry name" value="RibonucZ/Hydroxyglut_hydro"/>
</dbReference>
<feature type="transmembrane region" description="Helical" evidence="6">
    <location>
        <begin position="245"/>
        <end position="268"/>
    </location>
</feature>
<reference evidence="8 9" key="1">
    <citation type="submission" date="2017-06" db="EMBL/GenBank/DDBJ databases">
        <title>Investigating the central metabolism of Clostridium thermosuccinogenes.</title>
        <authorList>
            <person name="Koendjbiharie J.G."/>
            <person name="van Kranenburg R."/>
        </authorList>
    </citation>
    <scope>NUCLEOTIDE SEQUENCE [LARGE SCALE GENOMIC DNA]</scope>
    <source>
        <strain evidence="8 9">DSM 5806</strain>
    </source>
</reference>
<evidence type="ECO:0000256" key="4">
    <source>
        <dbReference type="ARBA" id="ARBA00022989"/>
    </source>
</evidence>
<evidence type="ECO:0000256" key="1">
    <source>
        <dbReference type="ARBA" id="ARBA00004651"/>
    </source>
</evidence>
<dbReference type="InterPro" id="IPR035681">
    <property type="entry name" value="ComA-like_MBL"/>
</dbReference>
<dbReference type="Pfam" id="PF03772">
    <property type="entry name" value="Competence"/>
    <property type="match status" value="1"/>
</dbReference>
<dbReference type="EMBL" id="NIOJ01000017">
    <property type="protein sequence ID" value="PNT99540.1"/>
    <property type="molecule type" value="Genomic_DNA"/>
</dbReference>
<dbReference type="Pfam" id="PF00753">
    <property type="entry name" value="Lactamase_B"/>
    <property type="match status" value="2"/>
</dbReference>
<dbReference type="Pfam" id="PF13567">
    <property type="entry name" value="DUF4131"/>
    <property type="match status" value="1"/>
</dbReference>
<feature type="transmembrane region" description="Helical" evidence="6">
    <location>
        <begin position="498"/>
        <end position="518"/>
    </location>
</feature>
<feature type="transmembrane region" description="Helical" evidence="6">
    <location>
        <begin position="403"/>
        <end position="426"/>
    </location>
</feature>
<evidence type="ECO:0000259" key="7">
    <source>
        <dbReference type="SMART" id="SM00849"/>
    </source>
</evidence>
<accession>A0A2K2FLA1</accession>
<keyword evidence="4 6" id="KW-1133">Transmembrane helix</keyword>
<feature type="transmembrane region" description="Helical" evidence="6">
    <location>
        <begin position="343"/>
        <end position="362"/>
    </location>
</feature>
<keyword evidence="9" id="KW-1185">Reference proteome</keyword>
<dbReference type="CDD" id="cd07731">
    <property type="entry name" value="ComA-like_MBL-fold"/>
    <property type="match status" value="1"/>
</dbReference>
<feature type="domain" description="Metallo-beta-lactamase" evidence="7">
    <location>
        <begin position="531"/>
        <end position="738"/>
    </location>
</feature>
<dbReference type="GO" id="GO:0005886">
    <property type="term" value="C:plasma membrane"/>
    <property type="evidence" value="ECO:0007669"/>
    <property type="project" value="UniProtKB-SubCell"/>
</dbReference>
<comment type="caution">
    <text evidence="8">The sequence shown here is derived from an EMBL/GenBank/DDBJ whole genome shotgun (WGS) entry which is preliminary data.</text>
</comment>
<dbReference type="SMART" id="SM00849">
    <property type="entry name" value="Lactamase_B"/>
    <property type="match status" value="1"/>
</dbReference>
<evidence type="ECO:0000256" key="3">
    <source>
        <dbReference type="ARBA" id="ARBA00022692"/>
    </source>
</evidence>
<evidence type="ECO:0000313" key="8">
    <source>
        <dbReference type="EMBL" id="PNT99540.1"/>
    </source>
</evidence>
<dbReference type="Proteomes" id="UP000236151">
    <property type="component" value="Unassembled WGS sequence"/>
</dbReference>
<keyword evidence="3 6" id="KW-0812">Transmembrane</keyword>
<evidence type="ECO:0000256" key="5">
    <source>
        <dbReference type="ARBA" id="ARBA00023136"/>
    </source>
</evidence>
<dbReference type="GO" id="GO:0030420">
    <property type="term" value="P:establishment of competence for transformation"/>
    <property type="evidence" value="ECO:0007669"/>
    <property type="project" value="InterPro"/>
</dbReference>
<evidence type="ECO:0000256" key="2">
    <source>
        <dbReference type="ARBA" id="ARBA00022475"/>
    </source>
</evidence>
<feature type="transmembrane region" description="Helical" evidence="6">
    <location>
        <begin position="25"/>
        <end position="42"/>
    </location>
</feature>
<keyword evidence="5 6" id="KW-0472">Membrane</keyword>
<dbReference type="InterPro" id="IPR052159">
    <property type="entry name" value="Competence_DNA_uptake"/>
</dbReference>
<feature type="transmembrane region" description="Helical" evidence="6">
    <location>
        <begin position="464"/>
        <end position="486"/>
    </location>
</feature>
<comment type="subcellular location">
    <subcellularLocation>
        <location evidence="1">Cell membrane</location>
        <topology evidence="1">Multi-pass membrane protein</topology>
    </subcellularLocation>
</comment>
<dbReference type="PANTHER" id="PTHR30619:SF1">
    <property type="entry name" value="RECOMBINATION PROTEIN 2"/>
    <property type="match status" value="1"/>
</dbReference>